<keyword evidence="4 10" id="KW-0548">Nucleotidyltransferase</keyword>
<evidence type="ECO:0000256" key="1">
    <source>
        <dbReference type="ARBA" id="ARBA00012417"/>
    </source>
</evidence>
<proteinExistence type="inferred from homology"/>
<dbReference type="Gene3D" id="1.10.8.60">
    <property type="match status" value="1"/>
</dbReference>
<evidence type="ECO:0000313" key="11">
    <source>
        <dbReference type="Proteomes" id="UP001196509"/>
    </source>
</evidence>
<dbReference type="NCBIfam" id="TIGR01128">
    <property type="entry name" value="holA"/>
    <property type="match status" value="1"/>
</dbReference>
<sequence>MAQKKAHEVDSFLKGSVSAFTSFLVYGPDRGLVSERASLLAGKSGVDVSDPFNVTRLDSTDVQSDSLKILDEINSVGLFGGKRLVWIKAGGSDKTIVEAINAIESDPPDDMVFLVEAGDLKKSSSLRKAAESAATCMALPCYGDDGRSIHALIDEELGSAGLRIDAAARQILIEHLGGDRLASRGELKKLALYCHGRDVIGENDVIEIVGDASSLSVDSAVDCVLSGDLSGLDHALSRIITSKTQIFPVLQACLRQFQLMDLMRSAMEKGRMPASGALQKYAPRMHFRRKPAFEKALSSWSAKATGAALDHINRAILETRRQPALEESISRQALLALAIRSSRRQQR</sequence>
<dbReference type="EMBL" id="JAICBX010000002">
    <property type="protein sequence ID" value="MBW8638355.1"/>
    <property type="molecule type" value="Genomic_DNA"/>
</dbReference>
<protein>
    <recommendedName>
        <fullName evidence="2">DNA polymerase III subunit delta</fullName>
        <ecNumber evidence="1">2.7.7.7</ecNumber>
    </recommendedName>
</protein>
<dbReference type="GO" id="GO:0003677">
    <property type="term" value="F:DNA binding"/>
    <property type="evidence" value="ECO:0007669"/>
    <property type="project" value="InterPro"/>
</dbReference>
<comment type="similarity">
    <text evidence="7">Belongs to the DNA polymerase HolA subunit family.</text>
</comment>
<dbReference type="Pfam" id="PF06144">
    <property type="entry name" value="DNA_pol3_delta"/>
    <property type="match status" value="1"/>
</dbReference>
<dbReference type="Gene3D" id="3.40.50.300">
    <property type="entry name" value="P-loop containing nucleotide triphosphate hydrolases"/>
    <property type="match status" value="1"/>
</dbReference>
<evidence type="ECO:0000313" key="10">
    <source>
        <dbReference type="EMBL" id="MBW8638355.1"/>
    </source>
</evidence>
<dbReference type="SUPFAM" id="SSF48019">
    <property type="entry name" value="post-AAA+ oligomerization domain-like"/>
    <property type="match status" value="1"/>
</dbReference>
<organism evidence="10 11">
    <name type="scientific">Flavimaribacter sediminis</name>
    <dbReference type="NCBI Taxonomy" id="2865987"/>
    <lineage>
        <taxon>Bacteria</taxon>
        <taxon>Pseudomonadati</taxon>
        <taxon>Pseudomonadota</taxon>
        <taxon>Alphaproteobacteria</taxon>
        <taxon>Hyphomicrobiales</taxon>
        <taxon>Rhizobiaceae</taxon>
        <taxon>Flavimaribacter</taxon>
    </lineage>
</organism>
<dbReference type="InterPro" id="IPR010372">
    <property type="entry name" value="DNA_pol3_delta_N"/>
</dbReference>
<accession>A0AAE2ZP58</accession>
<dbReference type="GO" id="GO:0006261">
    <property type="term" value="P:DNA-templated DNA replication"/>
    <property type="evidence" value="ECO:0007669"/>
    <property type="project" value="TreeGrafter"/>
</dbReference>
<gene>
    <name evidence="10" type="primary">holA</name>
    <name evidence="10" type="ORF">K1W69_14255</name>
</gene>
<feature type="domain" description="DNA polymerase III delta N-terminal" evidence="9">
    <location>
        <begin position="24"/>
        <end position="135"/>
    </location>
</feature>
<dbReference type="PANTHER" id="PTHR34388">
    <property type="entry name" value="DNA POLYMERASE III SUBUNIT DELTA"/>
    <property type="match status" value="1"/>
</dbReference>
<dbReference type="InterPro" id="IPR008921">
    <property type="entry name" value="DNA_pol3_clamp-load_cplx_C"/>
</dbReference>
<dbReference type="RefSeq" id="WP_220228984.1">
    <property type="nucleotide sequence ID" value="NZ_JAICBX010000002.1"/>
</dbReference>
<evidence type="ECO:0000256" key="5">
    <source>
        <dbReference type="ARBA" id="ARBA00022705"/>
    </source>
</evidence>
<dbReference type="GO" id="GO:0003887">
    <property type="term" value="F:DNA-directed DNA polymerase activity"/>
    <property type="evidence" value="ECO:0007669"/>
    <property type="project" value="UniProtKB-KW"/>
</dbReference>
<keyword evidence="6" id="KW-0239">DNA-directed DNA polymerase</keyword>
<dbReference type="AlphaFoldDB" id="A0AAE2ZP58"/>
<evidence type="ECO:0000256" key="8">
    <source>
        <dbReference type="ARBA" id="ARBA00049244"/>
    </source>
</evidence>
<name>A0AAE2ZP58_9HYPH</name>
<keyword evidence="11" id="KW-1185">Reference proteome</keyword>
<evidence type="ECO:0000256" key="2">
    <source>
        <dbReference type="ARBA" id="ARBA00017703"/>
    </source>
</evidence>
<reference evidence="10" key="1">
    <citation type="submission" date="2021-08" db="EMBL/GenBank/DDBJ databases">
        <title>Hoeflea bacterium WL0058 sp. nov., isolated from the sediment.</title>
        <authorList>
            <person name="Wang L."/>
            <person name="Zhang D."/>
        </authorList>
    </citation>
    <scope>NUCLEOTIDE SEQUENCE</scope>
    <source>
        <strain evidence="10">WL0058</strain>
    </source>
</reference>
<dbReference type="InterPro" id="IPR027417">
    <property type="entry name" value="P-loop_NTPase"/>
</dbReference>
<dbReference type="InterPro" id="IPR005790">
    <property type="entry name" value="DNA_polIII_delta"/>
</dbReference>
<dbReference type="Proteomes" id="UP001196509">
    <property type="component" value="Unassembled WGS sequence"/>
</dbReference>
<evidence type="ECO:0000256" key="6">
    <source>
        <dbReference type="ARBA" id="ARBA00022932"/>
    </source>
</evidence>
<evidence type="ECO:0000256" key="7">
    <source>
        <dbReference type="ARBA" id="ARBA00034754"/>
    </source>
</evidence>
<dbReference type="SUPFAM" id="SSF52540">
    <property type="entry name" value="P-loop containing nucleoside triphosphate hydrolases"/>
    <property type="match status" value="1"/>
</dbReference>
<dbReference type="EC" id="2.7.7.7" evidence="1"/>
<dbReference type="GO" id="GO:0009360">
    <property type="term" value="C:DNA polymerase III complex"/>
    <property type="evidence" value="ECO:0007669"/>
    <property type="project" value="InterPro"/>
</dbReference>
<dbReference type="PANTHER" id="PTHR34388:SF1">
    <property type="entry name" value="DNA POLYMERASE III SUBUNIT DELTA"/>
    <property type="match status" value="1"/>
</dbReference>
<keyword evidence="3 10" id="KW-0808">Transferase</keyword>
<evidence type="ECO:0000256" key="4">
    <source>
        <dbReference type="ARBA" id="ARBA00022695"/>
    </source>
</evidence>
<evidence type="ECO:0000256" key="3">
    <source>
        <dbReference type="ARBA" id="ARBA00022679"/>
    </source>
</evidence>
<comment type="caution">
    <text evidence="10">The sequence shown here is derived from an EMBL/GenBank/DDBJ whole genome shotgun (WGS) entry which is preliminary data.</text>
</comment>
<comment type="catalytic activity">
    <reaction evidence="8">
        <text>DNA(n) + a 2'-deoxyribonucleoside 5'-triphosphate = DNA(n+1) + diphosphate</text>
        <dbReference type="Rhea" id="RHEA:22508"/>
        <dbReference type="Rhea" id="RHEA-COMP:17339"/>
        <dbReference type="Rhea" id="RHEA-COMP:17340"/>
        <dbReference type="ChEBI" id="CHEBI:33019"/>
        <dbReference type="ChEBI" id="CHEBI:61560"/>
        <dbReference type="ChEBI" id="CHEBI:173112"/>
        <dbReference type="EC" id="2.7.7.7"/>
    </reaction>
</comment>
<keyword evidence="5" id="KW-0235">DNA replication</keyword>
<evidence type="ECO:0000259" key="9">
    <source>
        <dbReference type="Pfam" id="PF06144"/>
    </source>
</evidence>